<dbReference type="InterPro" id="IPR034154">
    <property type="entry name" value="TOPRIM_DnaG/twinkle"/>
</dbReference>
<feature type="compositionally biased region" description="Low complexity" evidence="1">
    <location>
        <begin position="386"/>
        <end position="395"/>
    </location>
</feature>
<dbReference type="OrthoDB" id="110640at2"/>
<dbReference type="SUPFAM" id="SSF57783">
    <property type="entry name" value="Zinc beta-ribbon"/>
    <property type="match status" value="1"/>
</dbReference>
<dbReference type="CDD" id="cd01029">
    <property type="entry name" value="TOPRIM_primases"/>
    <property type="match status" value="1"/>
</dbReference>
<feature type="domain" description="Virulence-associated protein E-like" evidence="2">
    <location>
        <begin position="514"/>
        <end position="730"/>
    </location>
</feature>
<dbReference type="InterPro" id="IPR007936">
    <property type="entry name" value="VapE-like_dom"/>
</dbReference>
<dbReference type="InterPro" id="IPR027417">
    <property type="entry name" value="P-loop_NTPase"/>
</dbReference>
<dbReference type="Pfam" id="PF05272">
    <property type="entry name" value="VapE-like_dom"/>
    <property type="match status" value="1"/>
</dbReference>
<dbReference type="AlphaFoldDB" id="A0A345DE71"/>
<dbReference type="PANTHER" id="PTHR34985">
    <property type="entry name" value="SLR0554 PROTEIN"/>
    <property type="match status" value="1"/>
</dbReference>
<dbReference type="Proteomes" id="UP000252182">
    <property type="component" value="Chromosome"/>
</dbReference>
<dbReference type="RefSeq" id="WP_114563712.1">
    <property type="nucleotide sequence ID" value="NZ_CP031124.1"/>
</dbReference>
<reference evidence="4" key="1">
    <citation type="submission" date="2018-07" db="EMBL/GenBank/DDBJ databases">
        <authorList>
            <person name="Kim H."/>
        </authorList>
    </citation>
    <scope>NUCLEOTIDE SEQUENCE [LARGE SCALE GENOMIC DNA]</scope>
    <source>
        <strain evidence="4">F02</strain>
    </source>
</reference>
<protein>
    <recommendedName>
        <fullName evidence="2">Virulence-associated protein E-like domain-containing protein</fullName>
    </recommendedName>
</protein>
<evidence type="ECO:0000313" key="4">
    <source>
        <dbReference type="Proteomes" id="UP000252182"/>
    </source>
</evidence>
<proteinExistence type="predicted"/>
<dbReference type="KEGG" id="hyf:DTO96_102414"/>
<evidence type="ECO:0000256" key="1">
    <source>
        <dbReference type="SAM" id="MobiDB-lite"/>
    </source>
</evidence>
<name>A0A345DE71_9BURK</name>
<dbReference type="SUPFAM" id="SSF52540">
    <property type="entry name" value="P-loop containing nucleoside triphosphate hydrolases"/>
    <property type="match status" value="1"/>
</dbReference>
<feature type="region of interest" description="Disordered" evidence="1">
    <location>
        <begin position="377"/>
        <end position="404"/>
    </location>
</feature>
<gene>
    <name evidence="3" type="ORF">DTO96_102414</name>
</gene>
<dbReference type="GO" id="GO:0003677">
    <property type="term" value="F:DNA binding"/>
    <property type="evidence" value="ECO:0007669"/>
    <property type="project" value="InterPro"/>
</dbReference>
<dbReference type="PANTHER" id="PTHR34985:SF1">
    <property type="entry name" value="SLR0554 PROTEIN"/>
    <property type="match status" value="1"/>
</dbReference>
<dbReference type="EMBL" id="CP031124">
    <property type="protein sequence ID" value="AXF86659.1"/>
    <property type="molecule type" value="Genomic_DNA"/>
</dbReference>
<evidence type="ECO:0000313" key="3">
    <source>
        <dbReference type="EMBL" id="AXF86659.1"/>
    </source>
</evidence>
<keyword evidence="4" id="KW-1185">Reference proteome</keyword>
<accession>A0A345DE71</accession>
<organism evidence="3 4">
    <name type="scientific">Ephemeroptericola cinctiostellae</name>
    <dbReference type="NCBI Taxonomy" id="2268024"/>
    <lineage>
        <taxon>Bacteria</taxon>
        <taxon>Pseudomonadati</taxon>
        <taxon>Pseudomonadota</taxon>
        <taxon>Betaproteobacteria</taxon>
        <taxon>Burkholderiales</taxon>
        <taxon>Burkholderiaceae</taxon>
        <taxon>Ephemeroptericola</taxon>
    </lineage>
</organism>
<dbReference type="Gene3D" id="3.90.580.10">
    <property type="entry name" value="Zinc finger, CHC2-type domain"/>
    <property type="match status" value="1"/>
</dbReference>
<dbReference type="GO" id="GO:0006260">
    <property type="term" value="P:DNA replication"/>
    <property type="evidence" value="ECO:0007669"/>
    <property type="project" value="InterPro"/>
</dbReference>
<dbReference type="InterPro" id="IPR036977">
    <property type="entry name" value="DNA_primase_Znf_CHC2"/>
</dbReference>
<dbReference type="GO" id="GO:0008270">
    <property type="term" value="F:zinc ion binding"/>
    <property type="evidence" value="ECO:0007669"/>
    <property type="project" value="InterPro"/>
</dbReference>
<evidence type="ECO:0000259" key="2">
    <source>
        <dbReference type="Pfam" id="PF05272"/>
    </source>
</evidence>
<sequence>MSHFENEPINFKGIARAALNQAESLLRQWLPSGVVNGGEYKSTNPTRSDRSPNSFSVNLHSGLWADFATGDKGCDLIDLYAYLNSVNNGKAAVDVAKLVGFTMGSQRSSHAKAAPAQAVSGGQNAVEPKRRGKWSAVVPVPDFALRGVPQRHFERGEPDVRWAYRDEAGDLLGFVCRFTTSGGGKEVLPLVFARNVDTAEQKWTWVQWVEPRPLYLAGLNLRAPVSLDLARTLLVVEGEKCADAAARYFADRGVDAYDVVSWSGGGNAVKKANWAQVAGYVKVVLWADRDLKHDKEGVLLKAHLQPGFKAMLDVGQALMSVAGACAAVGGISMVDVSGFAPDVDGYDVFDAIQDGMDVRQILGVTVPLAEALSLGQGQRDKAPKKGGASVGAADAGDGDGDGDVSAECRKLQRQLILSDKGNPRAVRENVFYCLSKLSDWRGVVVFDEFSNRVMKTKPTPFGTKAGEWTGADDLQLGLWLAENMNLVVPSGQVLVEGVSLTANKNRIHPPRDYLNGLKWDGLPRLDVWLMGAFGARELTRTDGEYLRLVGRKFMVAAVARIYEPGCQVDNMIVLEGEQGRGKSTAIRILFGDWFADTHLDLNNKDAMAQLDGVWGYEIGEMDAFSRAEATKVKGFITSRVDRYRAAFERRTEAHARSTVFIGTTNQDEYLKDPTGARRFWPVRVNDHIDFDWLRSERDQLWAEAVTHFKSGEAWHVTAEEQRDVFTPEQAAREVQDIWLEMVAKWLSSDEMAYKTSAGFTVSDVLKGAINYPPDKLGNAKQESTRIVAILKSLGFIKKRVSTGDENGYRGYLYLKPA</sequence>